<dbReference type="Proteomes" id="UP000824890">
    <property type="component" value="Unassembled WGS sequence"/>
</dbReference>
<accession>A0ABQ8D824</accession>
<organism evidence="1 2">
    <name type="scientific">Brassica napus</name>
    <name type="common">Rape</name>
    <dbReference type="NCBI Taxonomy" id="3708"/>
    <lineage>
        <taxon>Eukaryota</taxon>
        <taxon>Viridiplantae</taxon>
        <taxon>Streptophyta</taxon>
        <taxon>Embryophyta</taxon>
        <taxon>Tracheophyta</taxon>
        <taxon>Spermatophyta</taxon>
        <taxon>Magnoliopsida</taxon>
        <taxon>eudicotyledons</taxon>
        <taxon>Gunneridae</taxon>
        <taxon>Pentapetalae</taxon>
        <taxon>rosids</taxon>
        <taxon>malvids</taxon>
        <taxon>Brassicales</taxon>
        <taxon>Brassicaceae</taxon>
        <taxon>Brassiceae</taxon>
        <taxon>Brassica</taxon>
    </lineage>
</organism>
<protein>
    <submittedName>
        <fullName evidence="1">Uncharacterized protein</fullName>
    </submittedName>
</protein>
<evidence type="ECO:0000313" key="2">
    <source>
        <dbReference type="Proteomes" id="UP000824890"/>
    </source>
</evidence>
<gene>
    <name evidence="1" type="ORF">HID58_017791</name>
</gene>
<comment type="caution">
    <text evidence="1">The sequence shown here is derived from an EMBL/GenBank/DDBJ whole genome shotgun (WGS) entry which is preliminary data.</text>
</comment>
<evidence type="ECO:0000313" key="1">
    <source>
        <dbReference type="EMBL" id="KAH0925535.1"/>
    </source>
</evidence>
<proteinExistence type="predicted"/>
<reference evidence="1 2" key="1">
    <citation type="submission" date="2021-05" db="EMBL/GenBank/DDBJ databases">
        <title>Genome Assembly of Synthetic Allotetraploid Brassica napus Reveals Homoeologous Exchanges between Subgenomes.</title>
        <authorList>
            <person name="Davis J.T."/>
        </authorList>
    </citation>
    <scope>NUCLEOTIDE SEQUENCE [LARGE SCALE GENOMIC DNA]</scope>
    <source>
        <strain evidence="2">cv. Da-Ae</strain>
        <tissue evidence="1">Seedling</tissue>
    </source>
</reference>
<sequence>MNSFHLPFYSSIYKALLISYVSVKIDKILLDIYLDGTQRQLYRLHRPEDEQEDRLILRDCQTRLKVHCFHY</sequence>
<name>A0ABQ8D824_BRANA</name>
<keyword evidence="2" id="KW-1185">Reference proteome</keyword>
<dbReference type="EMBL" id="JAGKQM010000005">
    <property type="protein sequence ID" value="KAH0925535.1"/>
    <property type="molecule type" value="Genomic_DNA"/>
</dbReference>